<keyword evidence="1" id="KW-0175">Coiled coil</keyword>
<comment type="caution">
    <text evidence="3">The sequence shown here is derived from an EMBL/GenBank/DDBJ whole genome shotgun (WGS) entry which is preliminary data.</text>
</comment>
<accession>A0ABD2YSX0</accession>
<protein>
    <submittedName>
        <fullName evidence="3">Uncharacterized protein</fullName>
    </submittedName>
</protein>
<evidence type="ECO:0000313" key="3">
    <source>
        <dbReference type="EMBL" id="KAL3509971.1"/>
    </source>
</evidence>
<gene>
    <name evidence="3" type="ORF">ACH5RR_029372</name>
</gene>
<evidence type="ECO:0000256" key="1">
    <source>
        <dbReference type="SAM" id="Coils"/>
    </source>
</evidence>
<dbReference type="AlphaFoldDB" id="A0ABD2YSX0"/>
<keyword evidence="4" id="KW-1185">Reference proteome</keyword>
<feature type="compositionally biased region" description="Polar residues" evidence="2">
    <location>
        <begin position="60"/>
        <end position="69"/>
    </location>
</feature>
<feature type="region of interest" description="Disordered" evidence="2">
    <location>
        <begin position="47"/>
        <end position="71"/>
    </location>
</feature>
<feature type="compositionally biased region" description="Low complexity" evidence="2">
    <location>
        <begin position="50"/>
        <end position="59"/>
    </location>
</feature>
<feature type="coiled-coil region" evidence="1">
    <location>
        <begin position="183"/>
        <end position="245"/>
    </location>
</feature>
<dbReference type="Proteomes" id="UP001630127">
    <property type="component" value="Unassembled WGS sequence"/>
</dbReference>
<reference evidence="3 4" key="1">
    <citation type="submission" date="2024-11" db="EMBL/GenBank/DDBJ databases">
        <title>A near-complete genome assembly of Cinchona calisaya.</title>
        <authorList>
            <person name="Lian D.C."/>
            <person name="Zhao X.W."/>
            <person name="Wei L."/>
        </authorList>
    </citation>
    <scope>NUCLEOTIDE SEQUENCE [LARGE SCALE GENOMIC DNA]</scope>
    <source>
        <tissue evidence="3">Nenye</tissue>
    </source>
</reference>
<name>A0ABD2YSX0_9GENT</name>
<dbReference type="EMBL" id="JBJUIK010000012">
    <property type="protein sequence ID" value="KAL3509971.1"/>
    <property type="molecule type" value="Genomic_DNA"/>
</dbReference>
<evidence type="ECO:0000256" key="2">
    <source>
        <dbReference type="SAM" id="MobiDB-lite"/>
    </source>
</evidence>
<sequence>MLKKKSNLSNATFFHGGKQVKIKGRRLFSSGSDEKNFKQTRSCKGLSLKNSSETENTTSFTDLTDQSAGPSVVNEPASKVLCPVHINSELSVNLVTKPDGTQLNRVSPPESILSNTQTKEEVFSIGISMKMDTNLGTKVDKFSRDFIFKGVYQTFDLAEKISSQEKFVKDVDREGVEILSRKISYHLKTLQDLNSKLQELENRKIVLLKKKTRIEAEMLKVEDRCDALTSRIADLEKSLEQGKKDEHLIRTEIHEIGQEKIRAPEDLKKHFQAIFVSLDSFMQAD</sequence>
<evidence type="ECO:0000313" key="4">
    <source>
        <dbReference type="Proteomes" id="UP001630127"/>
    </source>
</evidence>
<organism evidence="3 4">
    <name type="scientific">Cinchona calisaya</name>
    <dbReference type="NCBI Taxonomy" id="153742"/>
    <lineage>
        <taxon>Eukaryota</taxon>
        <taxon>Viridiplantae</taxon>
        <taxon>Streptophyta</taxon>
        <taxon>Embryophyta</taxon>
        <taxon>Tracheophyta</taxon>
        <taxon>Spermatophyta</taxon>
        <taxon>Magnoliopsida</taxon>
        <taxon>eudicotyledons</taxon>
        <taxon>Gunneridae</taxon>
        <taxon>Pentapetalae</taxon>
        <taxon>asterids</taxon>
        <taxon>lamiids</taxon>
        <taxon>Gentianales</taxon>
        <taxon>Rubiaceae</taxon>
        <taxon>Cinchonoideae</taxon>
        <taxon>Cinchoneae</taxon>
        <taxon>Cinchona</taxon>
    </lineage>
</organism>
<proteinExistence type="predicted"/>